<dbReference type="GO" id="GO:0016491">
    <property type="term" value="F:oxidoreductase activity"/>
    <property type="evidence" value="ECO:0007669"/>
    <property type="project" value="UniProtKB-KW"/>
</dbReference>
<keyword evidence="4" id="KW-1185">Reference proteome</keyword>
<dbReference type="PRINTS" id="PR00368">
    <property type="entry name" value="FADPNR"/>
</dbReference>
<dbReference type="Pfam" id="PF07992">
    <property type="entry name" value="Pyr_redox_2"/>
    <property type="match status" value="1"/>
</dbReference>
<comment type="caution">
    <text evidence="3">The sequence shown here is derived from an EMBL/GenBank/DDBJ whole genome shotgun (WGS) entry which is preliminary data.</text>
</comment>
<evidence type="ECO:0000313" key="3">
    <source>
        <dbReference type="EMBL" id="RAI03904.1"/>
    </source>
</evidence>
<organism evidence="3 4">
    <name type="scientific">Acuticoccus sediminis</name>
    <dbReference type="NCBI Taxonomy" id="2184697"/>
    <lineage>
        <taxon>Bacteria</taxon>
        <taxon>Pseudomonadati</taxon>
        <taxon>Pseudomonadota</taxon>
        <taxon>Alphaproteobacteria</taxon>
        <taxon>Hyphomicrobiales</taxon>
        <taxon>Amorphaceae</taxon>
        <taxon>Acuticoccus</taxon>
    </lineage>
</organism>
<accession>A0A8B2P1S0</accession>
<gene>
    <name evidence="3" type="ORF">DLJ53_05385</name>
</gene>
<protein>
    <submittedName>
        <fullName evidence="3">Pyridine nucleotide-disulfide oxidoreductase</fullName>
    </submittedName>
</protein>
<dbReference type="PANTHER" id="PTHR42949">
    <property type="entry name" value="ANAEROBIC GLYCEROL-3-PHOSPHATE DEHYDROGENASE SUBUNIT B"/>
    <property type="match status" value="1"/>
</dbReference>
<dbReference type="InterPro" id="IPR036188">
    <property type="entry name" value="FAD/NAD-bd_sf"/>
</dbReference>
<dbReference type="PANTHER" id="PTHR42949:SF3">
    <property type="entry name" value="ANAEROBIC GLYCEROL-3-PHOSPHATE DEHYDROGENASE SUBUNIT B"/>
    <property type="match status" value="1"/>
</dbReference>
<proteinExistence type="predicted"/>
<dbReference type="InterPro" id="IPR023753">
    <property type="entry name" value="FAD/NAD-binding_dom"/>
</dbReference>
<dbReference type="SUPFAM" id="SSF51905">
    <property type="entry name" value="FAD/NAD(P)-binding domain"/>
    <property type="match status" value="1"/>
</dbReference>
<reference evidence="3 4" key="1">
    <citation type="submission" date="2018-05" db="EMBL/GenBank/DDBJ databases">
        <title>Acuticoccus sediminis sp. nov., isolated from deep-sea sediment of Indian Ocean.</title>
        <authorList>
            <person name="Liu X."/>
            <person name="Lai Q."/>
            <person name="Du Y."/>
            <person name="Sun F."/>
            <person name="Zhang X."/>
            <person name="Wang S."/>
            <person name="Shao Z."/>
        </authorList>
    </citation>
    <scope>NUCLEOTIDE SEQUENCE [LARGE SCALE GENOMIC DNA]</scope>
    <source>
        <strain evidence="3 4">PTG4-2</strain>
    </source>
</reference>
<evidence type="ECO:0000256" key="1">
    <source>
        <dbReference type="ARBA" id="ARBA00023002"/>
    </source>
</evidence>
<dbReference type="InterPro" id="IPR051691">
    <property type="entry name" value="Metab_Enz_Cyan_OpOx_G3PDH"/>
</dbReference>
<dbReference type="OrthoDB" id="5287468at2"/>
<feature type="domain" description="FAD/NAD(P)-binding" evidence="2">
    <location>
        <begin position="3"/>
        <end position="292"/>
    </location>
</feature>
<dbReference type="RefSeq" id="WP_111342967.1">
    <property type="nucleotide sequence ID" value="NZ_QHHQ01000001.1"/>
</dbReference>
<evidence type="ECO:0000313" key="4">
    <source>
        <dbReference type="Proteomes" id="UP000249590"/>
    </source>
</evidence>
<dbReference type="Gene3D" id="3.50.50.60">
    <property type="entry name" value="FAD/NAD(P)-binding domain"/>
    <property type="match status" value="2"/>
</dbReference>
<dbReference type="Proteomes" id="UP000249590">
    <property type="component" value="Unassembled WGS sequence"/>
</dbReference>
<evidence type="ECO:0000259" key="2">
    <source>
        <dbReference type="Pfam" id="PF07992"/>
    </source>
</evidence>
<sequence length="405" mass="42018">MTDLAIIGAGPAGLGAALEARARGLSVVVLDREAEAGGIPRHCGHPPFGLREFGRPMTGPAYARRLVDAAEAAGAEIRTGTTVVAIAPGPRLTLTSDAGVAEIAPRRVLIATGVRETTRAARFIGGTKPGGVMNTGTLQGLVYLKGRRPFARPLIVGTELVSFSAILTCRHAGIRPLAMIEPGARATARWPSALLPRLLGIPLMTGTRLVAIEGTDWVTGAVLAGPDGTERHVATDGVILTGGFRPEATLVRQSHLVLDPATGGPEIDQFGRTSDPDIFAAGNMLHPVETAGWCHREGRMIAAAVADSLAGGLPPPEPALRLRPTGGIRYAVPQRIVPGDHAAGVIQLRADRPARGRLVLATPTPARSVPLDTAPERRILMPISSVPADATGTAEIGIQSDRGPS</sequence>
<dbReference type="PRINTS" id="PR00469">
    <property type="entry name" value="PNDRDTASEII"/>
</dbReference>
<dbReference type="EMBL" id="QHHQ01000001">
    <property type="protein sequence ID" value="RAI03904.1"/>
    <property type="molecule type" value="Genomic_DNA"/>
</dbReference>
<name>A0A8B2P1S0_9HYPH</name>
<keyword evidence="1" id="KW-0560">Oxidoreductase</keyword>
<dbReference type="AlphaFoldDB" id="A0A8B2P1S0"/>